<evidence type="ECO:0000313" key="2">
    <source>
        <dbReference type="EMBL" id="HIR87856.1"/>
    </source>
</evidence>
<reference evidence="2" key="2">
    <citation type="journal article" date="2021" name="PeerJ">
        <title>Extensive microbial diversity within the chicken gut microbiome revealed by metagenomics and culture.</title>
        <authorList>
            <person name="Gilroy R."/>
            <person name="Ravi A."/>
            <person name="Getino M."/>
            <person name="Pursley I."/>
            <person name="Horton D.L."/>
            <person name="Alikhan N.F."/>
            <person name="Baker D."/>
            <person name="Gharbi K."/>
            <person name="Hall N."/>
            <person name="Watson M."/>
            <person name="Adriaenssens E.M."/>
            <person name="Foster-Nyarko E."/>
            <person name="Jarju S."/>
            <person name="Secka A."/>
            <person name="Antonio M."/>
            <person name="Oren A."/>
            <person name="Chaudhuri R.R."/>
            <person name="La Ragione R."/>
            <person name="Hildebrand F."/>
            <person name="Pallen M.J."/>
        </authorList>
    </citation>
    <scope>NUCLEOTIDE SEQUENCE</scope>
    <source>
        <strain evidence="2">ChiW13-3771</strain>
    </source>
</reference>
<protein>
    <submittedName>
        <fullName evidence="2">ABC-2 family transporter protein</fullName>
    </submittedName>
</protein>
<organism evidence="2 3">
    <name type="scientific">Candidatus Fimimorpha faecalis</name>
    <dbReference type="NCBI Taxonomy" id="2840824"/>
    <lineage>
        <taxon>Bacteria</taxon>
        <taxon>Bacillati</taxon>
        <taxon>Bacillota</taxon>
        <taxon>Clostridia</taxon>
        <taxon>Eubacteriales</taxon>
        <taxon>Candidatus Fimimorpha</taxon>
    </lineage>
</organism>
<name>A0A9D1JCU5_9FIRM</name>
<feature type="transmembrane region" description="Helical" evidence="1">
    <location>
        <begin position="116"/>
        <end position="131"/>
    </location>
</feature>
<dbReference type="EMBL" id="DVHN01000033">
    <property type="protein sequence ID" value="HIR87856.1"/>
    <property type="molecule type" value="Genomic_DNA"/>
</dbReference>
<keyword evidence="1" id="KW-0472">Membrane</keyword>
<evidence type="ECO:0000313" key="3">
    <source>
        <dbReference type="Proteomes" id="UP000824201"/>
    </source>
</evidence>
<dbReference type="PANTHER" id="PTHR36832">
    <property type="entry name" value="SLR1174 PROTEIN-RELATED"/>
    <property type="match status" value="1"/>
</dbReference>
<keyword evidence="1" id="KW-0812">Transmembrane</keyword>
<comment type="caution">
    <text evidence="2">The sequence shown here is derived from an EMBL/GenBank/DDBJ whole genome shotgun (WGS) entry which is preliminary data.</text>
</comment>
<dbReference type="PANTHER" id="PTHR36832:SF2">
    <property type="entry name" value="INTEGRAL MEMBRANE PROTEIN"/>
    <property type="match status" value="1"/>
</dbReference>
<feature type="transmembrane region" description="Helical" evidence="1">
    <location>
        <begin position="143"/>
        <end position="169"/>
    </location>
</feature>
<dbReference type="Proteomes" id="UP000824201">
    <property type="component" value="Unassembled WGS sequence"/>
</dbReference>
<feature type="transmembrane region" description="Helical" evidence="1">
    <location>
        <begin position="21"/>
        <end position="43"/>
    </location>
</feature>
<evidence type="ECO:0000256" key="1">
    <source>
        <dbReference type="SAM" id="Phobius"/>
    </source>
</evidence>
<keyword evidence="1" id="KW-1133">Transmembrane helix</keyword>
<sequence>MKKYLSFFRMRFIHGLQYRSAALAGVITQFTWGFMEILLFRAFYEADPSAFPMEFSALSCYVWLQQAFLALYMTWFWEENIFRSIRDGSICYELCRPLNLYNLWFTRTIAVRLSKAVLRCMPILVVTAFFPKPYGMSLPPTPIAAGCFLVSMVVGTCLVASFNMIIYIVSFFTISDTGIRMVASNLSEFLCGAVIPLPFLPDKWLSVIQFLPFASMNNAPFRIYSGDIHGSELIMVIGLQFFWLIVFLFIGKAMMHRALKQVVVQGG</sequence>
<proteinExistence type="predicted"/>
<gene>
    <name evidence="2" type="ORF">IAC96_02795</name>
</gene>
<dbReference type="InterPro" id="IPR010390">
    <property type="entry name" value="ABC-2_transporter-like"/>
</dbReference>
<feature type="transmembrane region" description="Helical" evidence="1">
    <location>
        <begin position="55"/>
        <end position="77"/>
    </location>
</feature>
<dbReference type="AlphaFoldDB" id="A0A9D1JCU5"/>
<dbReference type="Pfam" id="PF06182">
    <property type="entry name" value="ABC2_membrane_6"/>
    <property type="match status" value="1"/>
</dbReference>
<reference evidence="2" key="1">
    <citation type="submission" date="2020-10" db="EMBL/GenBank/DDBJ databases">
        <authorList>
            <person name="Gilroy R."/>
        </authorList>
    </citation>
    <scope>NUCLEOTIDE SEQUENCE</scope>
    <source>
        <strain evidence="2">ChiW13-3771</strain>
    </source>
</reference>
<accession>A0A9D1JCU5</accession>
<feature type="transmembrane region" description="Helical" evidence="1">
    <location>
        <begin position="233"/>
        <end position="251"/>
    </location>
</feature>